<reference evidence="3" key="2">
    <citation type="submission" date="2021-04" db="EMBL/GenBank/DDBJ databases">
        <authorList>
            <person name="Gilroy R."/>
        </authorList>
    </citation>
    <scope>NUCLEOTIDE SEQUENCE</scope>
    <source>
        <strain evidence="3">ChiW7-2402</strain>
    </source>
</reference>
<proteinExistence type="predicted"/>
<feature type="transmembrane region" description="Helical" evidence="1">
    <location>
        <begin position="255"/>
        <end position="282"/>
    </location>
</feature>
<dbReference type="InterPro" id="IPR025874">
    <property type="entry name" value="DZR"/>
</dbReference>
<evidence type="ECO:0000256" key="1">
    <source>
        <dbReference type="SAM" id="Phobius"/>
    </source>
</evidence>
<dbReference type="Proteomes" id="UP000824102">
    <property type="component" value="Unassembled WGS sequence"/>
</dbReference>
<gene>
    <name evidence="3" type="ORF">H9964_08485</name>
</gene>
<evidence type="ECO:0000259" key="2">
    <source>
        <dbReference type="Pfam" id="PF12773"/>
    </source>
</evidence>
<name>A0A9D2G5M2_9FIRM</name>
<organism evidence="3 4">
    <name type="scientific">Candidatus Gallimonas intestinavium</name>
    <dbReference type="NCBI Taxonomy" id="2838603"/>
    <lineage>
        <taxon>Bacteria</taxon>
        <taxon>Bacillati</taxon>
        <taxon>Bacillota</taxon>
        <taxon>Clostridia</taxon>
        <taxon>Candidatus Gallimonas</taxon>
    </lineage>
</organism>
<feature type="transmembrane region" description="Helical" evidence="1">
    <location>
        <begin position="67"/>
        <end position="90"/>
    </location>
</feature>
<keyword evidence="1" id="KW-1133">Transmembrane helix</keyword>
<dbReference type="Pfam" id="PF12773">
    <property type="entry name" value="DZR"/>
    <property type="match status" value="1"/>
</dbReference>
<protein>
    <submittedName>
        <fullName evidence="3">Zinc ribbon domain-containing protein</fullName>
    </submittedName>
</protein>
<reference evidence="3" key="1">
    <citation type="journal article" date="2021" name="PeerJ">
        <title>Extensive microbial diversity within the chicken gut microbiome revealed by metagenomics and culture.</title>
        <authorList>
            <person name="Gilroy R."/>
            <person name="Ravi A."/>
            <person name="Getino M."/>
            <person name="Pursley I."/>
            <person name="Horton D.L."/>
            <person name="Alikhan N.F."/>
            <person name="Baker D."/>
            <person name="Gharbi K."/>
            <person name="Hall N."/>
            <person name="Watson M."/>
            <person name="Adriaenssens E.M."/>
            <person name="Foster-Nyarko E."/>
            <person name="Jarju S."/>
            <person name="Secka A."/>
            <person name="Antonio M."/>
            <person name="Oren A."/>
            <person name="Chaudhuri R.R."/>
            <person name="La Ragione R."/>
            <person name="Hildebrand F."/>
            <person name="Pallen M.J."/>
        </authorList>
    </citation>
    <scope>NUCLEOTIDE SEQUENCE</scope>
    <source>
        <strain evidence="3">ChiW7-2402</strain>
    </source>
</reference>
<feature type="transmembrane region" description="Helical" evidence="1">
    <location>
        <begin position="219"/>
        <end position="243"/>
    </location>
</feature>
<dbReference type="EMBL" id="DXBB01000131">
    <property type="protein sequence ID" value="HIZ73603.1"/>
    <property type="molecule type" value="Genomic_DNA"/>
</dbReference>
<feature type="transmembrane region" description="Helical" evidence="1">
    <location>
        <begin position="140"/>
        <end position="166"/>
    </location>
</feature>
<sequence length="436" mass="45958">MNCPFCGTANPDDSVFCKKCGRRMSGSVTCPACGATSPADGDFCTRCGARLNAPVKAEERPAAWRQILVTVGNALAVFAALASVIFLFCLGCEMRNPLLPTLLWFDWGGTDIYYFFGEIYRDIYDVYTKSVPVFTGVSGYSQAVIGTLLSAGMMISVCILFILTLVRFVRSFGEKKGRSVVAMAAKTYFLYLAFALLFLALHSVTMLDGEARSAVTLNGATIAGLIIGAVGVLSAAVLHAVAGAGKMGRDRILQLSFSGACLLLVAAVFALLSGSIAGITLFESEDNFVTLIFGLIMAYRVPAEGWFPSGGGTLYPAASATISTCSILGFLFLIVLFLLLAALASSLVKGIAEPDETPRTLRYMIPAMILAIGLTVCSALTLGSLATLFQEYAGNSAVTIATQFTLPIIAAVLSALALILLIVYGALTGGKEENKD</sequence>
<dbReference type="AlphaFoldDB" id="A0A9D2G5M2"/>
<feature type="transmembrane region" description="Helical" evidence="1">
    <location>
        <begin position="187"/>
        <end position="207"/>
    </location>
</feature>
<feature type="transmembrane region" description="Helical" evidence="1">
    <location>
        <begin position="363"/>
        <end position="389"/>
    </location>
</feature>
<feature type="transmembrane region" description="Helical" evidence="1">
    <location>
        <begin position="314"/>
        <end position="343"/>
    </location>
</feature>
<evidence type="ECO:0000313" key="3">
    <source>
        <dbReference type="EMBL" id="HIZ73603.1"/>
    </source>
</evidence>
<evidence type="ECO:0000313" key="4">
    <source>
        <dbReference type="Proteomes" id="UP000824102"/>
    </source>
</evidence>
<keyword evidence="1" id="KW-0472">Membrane</keyword>
<feature type="transmembrane region" description="Helical" evidence="1">
    <location>
        <begin position="401"/>
        <end position="427"/>
    </location>
</feature>
<accession>A0A9D2G5M2</accession>
<comment type="caution">
    <text evidence="3">The sequence shown here is derived from an EMBL/GenBank/DDBJ whole genome shotgun (WGS) entry which is preliminary data.</text>
</comment>
<feature type="domain" description="DZANK-type" evidence="2">
    <location>
        <begin position="3"/>
        <end position="48"/>
    </location>
</feature>
<keyword evidence="1" id="KW-0812">Transmembrane</keyword>